<protein>
    <submittedName>
        <fullName evidence="2">PepSY-like domain-containing protein</fullName>
    </submittedName>
</protein>
<evidence type="ECO:0000313" key="3">
    <source>
        <dbReference type="Proteomes" id="UP001629156"/>
    </source>
</evidence>
<organism evidence="2 3">
    <name type="scientific">Flavobacterium rhizosphaerae</name>
    <dbReference type="NCBI Taxonomy" id="3163298"/>
    <lineage>
        <taxon>Bacteria</taxon>
        <taxon>Pseudomonadati</taxon>
        <taxon>Bacteroidota</taxon>
        <taxon>Flavobacteriia</taxon>
        <taxon>Flavobacteriales</taxon>
        <taxon>Flavobacteriaceae</taxon>
        <taxon>Flavobacterium</taxon>
    </lineage>
</organism>
<dbReference type="SUPFAM" id="SSF160574">
    <property type="entry name" value="BT0923-like"/>
    <property type="match status" value="1"/>
</dbReference>
<reference evidence="2 3" key="1">
    <citation type="submission" date="2024-06" db="EMBL/GenBank/DDBJ databases">
        <authorList>
            <person name="Kaempfer P."/>
            <person name="Viver T."/>
        </authorList>
    </citation>
    <scope>NUCLEOTIDE SEQUENCE [LARGE SCALE GENOMIC DNA]</scope>
    <source>
        <strain evidence="2 3">ST-119</strain>
    </source>
</reference>
<accession>A0ABW8YU11</accession>
<dbReference type="Gene3D" id="3.40.1420.30">
    <property type="match status" value="1"/>
</dbReference>
<comment type="caution">
    <text evidence="2">The sequence shown here is derived from an EMBL/GenBank/DDBJ whole genome shotgun (WGS) entry which is preliminary data.</text>
</comment>
<feature type="domain" description="Putative beta-lactamase-inhibitor-like PepSY-like" evidence="1">
    <location>
        <begin position="58"/>
        <end position="138"/>
    </location>
</feature>
<evidence type="ECO:0000259" key="1">
    <source>
        <dbReference type="Pfam" id="PF11396"/>
    </source>
</evidence>
<sequence length="142" mass="16066">MKKIVFAITVLSFISCNAQKRNIGLTELPGQAQSFVTTYYPSQAISYIIEEKDTHSTEYEIHFSGSAEVEFDAAGLWKEVEANASVIPPGLLPKKISAYLAKNYKGQNIEKIERKNWGYKVECFSDLELEFDKNGDFLRIDS</sequence>
<dbReference type="EMBL" id="JBELPZ010000003">
    <property type="protein sequence ID" value="MFL9843794.1"/>
    <property type="molecule type" value="Genomic_DNA"/>
</dbReference>
<dbReference type="PROSITE" id="PS51257">
    <property type="entry name" value="PROKAR_LIPOPROTEIN"/>
    <property type="match status" value="1"/>
</dbReference>
<dbReference type="Proteomes" id="UP001629156">
    <property type="component" value="Unassembled WGS sequence"/>
</dbReference>
<evidence type="ECO:0000313" key="2">
    <source>
        <dbReference type="EMBL" id="MFL9843794.1"/>
    </source>
</evidence>
<dbReference type="Pfam" id="PF11396">
    <property type="entry name" value="PepSY_like"/>
    <property type="match status" value="1"/>
</dbReference>
<proteinExistence type="predicted"/>
<dbReference type="RefSeq" id="WP_408084044.1">
    <property type="nucleotide sequence ID" value="NZ_JBELPZ010000003.1"/>
</dbReference>
<keyword evidence="3" id="KW-1185">Reference proteome</keyword>
<gene>
    <name evidence="2" type="ORF">ABS766_05110</name>
</gene>
<name>A0ABW8YU11_9FLAO</name>
<dbReference type="InterPro" id="IPR021533">
    <property type="entry name" value="PepSY-like"/>
</dbReference>